<keyword evidence="3" id="KW-0813">Transport</keyword>
<dbReference type="GO" id="GO:0005886">
    <property type="term" value="C:plasma membrane"/>
    <property type="evidence" value="ECO:0007669"/>
    <property type="project" value="UniProtKB-SubCell"/>
</dbReference>
<evidence type="ECO:0000256" key="4">
    <source>
        <dbReference type="ARBA" id="ARBA00022475"/>
    </source>
</evidence>
<evidence type="ECO:0000256" key="8">
    <source>
        <dbReference type="ARBA" id="ARBA00023065"/>
    </source>
</evidence>
<keyword evidence="4" id="KW-1003">Cell membrane</keyword>
<evidence type="ECO:0000313" key="13">
    <source>
        <dbReference type="EMBL" id="CAB4324146.1"/>
    </source>
</evidence>
<reference evidence="14" key="1">
    <citation type="submission" date="2020-05" db="EMBL/GenBank/DDBJ databases">
        <authorList>
            <person name="Chiriac C."/>
            <person name="Salcher M."/>
            <person name="Ghai R."/>
            <person name="Kavagutti S V."/>
        </authorList>
    </citation>
    <scope>NUCLEOTIDE SEQUENCE</scope>
</reference>
<evidence type="ECO:0000256" key="5">
    <source>
        <dbReference type="ARBA" id="ARBA00022692"/>
    </source>
</evidence>
<dbReference type="SUPFAM" id="SSF143865">
    <property type="entry name" value="CorA soluble domain-like"/>
    <property type="match status" value="1"/>
</dbReference>
<sequence length="336" mass="37765">MTITWIHIEESSDGPDPQLPARVAAAVGEPFHSVVRKHLLERRTDPSHAFPRFEEHFGRYLFGQLHVPTSADDGVAEFAELTVIATLDSCWTILRVPEVSDGRTTPVADSYRDRLRELKLTLAANATVGELLGRLFTITVNQLEKVFETTAESIRNCTDALAELNTKRLGRAMQERIPDLRDRAGEIRREVASLGTVVDEIESILDEIVHDRLDLRLSSGDGTSTELLSRATEIHLHDTFYRARRLSLLHDEQLESLGYVFEMIALLNAADEVTSGRFLGAIASIMLFPTFIVGLYGMNFETMPELRWPLGYAFAGALIVGTTIAQVLFFRRKRWL</sequence>
<dbReference type="FunFam" id="1.20.58.340:FF:000004">
    <property type="entry name" value="Magnesium transport protein CorA"/>
    <property type="match status" value="1"/>
</dbReference>
<dbReference type="GO" id="GO:0000287">
    <property type="term" value="F:magnesium ion binding"/>
    <property type="evidence" value="ECO:0007669"/>
    <property type="project" value="TreeGrafter"/>
</dbReference>
<dbReference type="GO" id="GO:0015087">
    <property type="term" value="F:cobalt ion transmembrane transporter activity"/>
    <property type="evidence" value="ECO:0007669"/>
    <property type="project" value="TreeGrafter"/>
</dbReference>
<accession>A0A6J7JYT6</accession>
<dbReference type="Gene3D" id="1.20.58.340">
    <property type="entry name" value="Magnesium transport protein CorA, transmembrane region"/>
    <property type="match status" value="1"/>
</dbReference>
<comment type="catalytic activity">
    <reaction evidence="10">
        <text>Mg(2+)(in) = Mg(2+)(out)</text>
        <dbReference type="Rhea" id="RHEA:29827"/>
        <dbReference type="ChEBI" id="CHEBI:18420"/>
    </reaction>
</comment>
<comment type="subcellular location">
    <subcellularLocation>
        <location evidence="1">Cell membrane</location>
        <topology evidence="1">Multi-pass membrane protein</topology>
    </subcellularLocation>
</comment>
<evidence type="ECO:0000256" key="1">
    <source>
        <dbReference type="ARBA" id="ARBA00004651"/>
    </source>
</evidence>
<comment type="function">
    <text evidence="11">Mediates influx of magnesium ions. Alternates between open and closed states. Activated by low cytoplasmic Mg(2+) levels. Inactive when cytoplasmic Mg(2+) levels are high.</text>
</comment>
<dbReference type="InterPro" id="IPR045861">
    <property type="entry name" value="CorA_cytoplasmic_dom"/>
</dbReference>
<keyword evidence="5 12" id="KW-0812">Transmembrane</keyword>
<comment type="similarity">
    <text evidence="2">Belongs to the CorA metal ion transporter (MIT) (TC 1.A.35) family.</text>
</comment>
<keyword evidence="9 12" id="KW-0472">Membrane</keyword>
<dbReference type="InterPro" id="IPR002523">
    <property type="entry name" value="MgTranspt_CorA/ZnTranspt_ZntB"/>
</dbReference>
<name>A0A6J7JYT6_9ZZZZ</name>
<keyword evidence="6" id="KW-0460">Magnesium</keyword>
<dbReference type="PANTHER" id="PTHR46494:SF1">
    <property type="entry name" value="CORA FAMILY METAL ION TRANSPORTER (EUROFUNG)"/>
    <property type="match status" value="1"/>
</dbReference>
<evidence type="ECO:0000256" key="10">
    <source>
        <dbReference type="ARBA" id="ARBA00034269"/>
    </source>
</evidence>
<dbReference type="EMBL" id="CAEMXZ010000108">
    <property type="protein sequence ID" value="CAB4324146.1"/>
    <property type="molecule type" value="Genomic_DNA"/>
</dbReference>
<dbReference type="GO" id="GO:0050897">
    <property type="term" value="F:cobalt ion binding"/>
    <property type="evidence" value="ECO:0007669"/>
    <property type="project" value="TreeGrafter"/>
</dbReference>
<dbReference type="AlphaFoldDB" id="A0A6J7JYT6"/>
<keyword evidence="7 12" id="KW-1133">Transmembrane helix</keyword>
<feature type="transmembrane region" description="Helical" evidence="12">
    <location>
        <begin position="310"/>
        <end position="330"/>
    </location>
</feature>
<evidence type="ECO:0000256" key="12">
    <source>
        <dbReference type="SAM" id="Phobius"/>
    </source>
</evidence>
<evidence type="ECO:0000256" key="2">
    <source>
        <dbReference type="ARBA" id="ARBA00009765"/>
    </source>
</evidence>
<evidence type="ECO:0000256" key="9">
    <source>
        <dbReference type="ARBA" id="ARBA00023136"/>
    </source>
</evidence>
<dbReference type="PANTHER" id="PTHR46494">
    <property type="entry name" value="CORA FAMILY METAL ION TRANSPORTER (EUROFUNG)"/>
    <property type="match status" value="1"/>
</dbReference>
<evidence type="ECO:0000256" key="3">
    <source>
        <dbReference type="ARBA" id="ARBA00022448"/>
    </source>
</evidence>
<gene>
    <name evidence="13" type="ORF">UFOPK1392_01910</name>
    <name evidence="14" type="ORF">UFOPK3733_01724</name>
</gene>
<dbReference type="GO" id="GO:0015095">
    <property type="term" value="F:magnesium ion transmembrane transporter activity"/>
    <property type="evidence" value="ECO:0007669"/>
    <property type="project" value="TreeGrafter"/>
</dbReference>
<dbReference type="Pfam" id="PF01544">
    <property type="entry name" value="CorA"/>
    <property type="match status" value="1"/>
</dbReference>
<protein>
    <submittedName>
        <fullName evidence="14">Unannotated protein</fullName>
    </submittedName>
</protein>
<dbReference type="InterPro" id="IPR045863">
    <property type="entry name" value="CorA_TM1_TM2"/>
</dbReference>
<dbReference type="EMBL" id="CAFBNC010000106">
    <property type="protein sequence ID" value="CAB4948415.1"/>
    <property type="molecule type" value="Genomic_DNA"/>
</dbReference>
<proteinExistence type="inferred from homology"/>
<evidence type="ECO:0000256" key="7">
    <source>
        <dbReference type="ARBA" id="ARBA00022989"/>
    </source>
</evidence>
<feature type="transmembrane region" description="Helical" evidence="12">
    <location>
        <begin position="278"/>
        <end position="298"/>
    </location>
</feature>
<evidence type="ECO:0000313" key="14">
    <source>
        <dbReference type="EMBL" id="CAB4948415.1"/>
    </source>
</evidence>
<evidence type="ECO:0000256" key="6">
    <source>
        <dbReference type="ARBA" id="ARBA00022842"/>
    </source>
</evidence>
<evidence type="ECO:0000256" key="11">
    <source>
        <dbReference type="ARBA" id="ARBA00045497"/>
    </source>
</evidence>
<keyword evidence="8" id="KW-0406">Ion transport</keyword>
<dbReference type="SUPFAM" id="SSF144083">
    <property type="entry name" value="Magnesium transport protein CorA, transmembrane region"/>
    <property type="match status" value="1"/>
</dbReference>
<organism evidence="14">
    <name type="scientific">freshwater metagenome</name>
    <dbReference type="NCBI Taxonomy" id="449393"/>
    <lineage>
        <taxon>unclassified sequences</taxon>
        <taxon>metagenomes</taxon>
        <taxon>ecological metagenomes</taxon>
    </lineage>
</organism>